<comment type="similarity">
    <text evidence="1">Belongs to the leucine-binding protein family.</text>
</comment>
<evidence type="ECO:0000256" key="2">
    <source>
        <dbReference type="ARBA" id="ARBA00022729"/>
    </source>
</evidence>
<dbReference type="RefSeq" id="WP_290316209.1">
    <property type="nucleotide sequence ID" value="NZ_JAUFPN010000090.1"/>
</dbReference>
<protein>
    <submittedName>
        <fullName evidence="5">ABC transporter substrate-binding protein</fullName>
    </submittedName>
</protein>
<accession>A0ABT8A3Y8</accession>
<dbReference type="CDD" id="cd06327">
    <property type="entry name" value="PBP1_SBP-like"/>
    <property type="match status" value="1"/>
</dbReference>
<keyword evidence="6" id="KW-1185">Reference proteome</keyword>
<reference evidence="6" key="1">
    <citation type="journal article" date="2019" name="Int. J. Syst. Evol. Microbiol.">
        <title>The Global Catalogue of Microorganisms (GCM) 10K type strain sequencing project: providing services to taxonomists for standard genome sequencing and annotation.</title>
        <authorList>
            <consortium name="The Broad Institute Genomics Platform"/>
            <consortium name="The Broad Institute Genome Sequencing Center for Infectious Disease"/>
            <person name="Wu L."/>
            <person name="Ma J."/>
        </authorList>
    </citation>
    <scope>NUCLEOTIDE SEQUENCE [LARGE SCALE GENOMIC DNA]</scope>
    <source>
        <strain evidence="6">CECT 7131</strain>
    </source>
</reference>
<dbReference type="InterPro" id="IPR028082">
    <property type="entry name" value="Peripla_BP_I"/>
</dbReference>
<organism evidence="5 6">
    <name type="scientific">Paeniroseomonas aquatica</name>
    <dbReference type="NCBI Taxonomy" id="373043"/>
    <lineage>
        <taxon>Bacteria</taxon>
        <taxon>Pseudomonadati</taxon>
        <taxon>Pseudomonadota</taxon>
        <taxon>Alphaproteobacteria</taxon>
        <taxon>Acetobacterales</taxon>
        <taxon>Acetobacteraceae</taxon>
        <taxon>Paeniroseomonas</taxon>
    </lineage>
</organism>
<feature type="domain" description="Leucine-binding protein" evidence="4">
    <location>
        <begin position="31"/>
        <end position="372"/>
    </location>
</feature>
<sequence length="409" mass="43032">MTTDRRAILAAGAAWAALPPRARAQGGGPPTIRLGVISDMAGPYGDLAGQGSVQGVRQAVQDAAGLGLKVEIVSGDHQNRPDLASNLARQWFDRDGVDVLIDVPGSSAGLAAAGIAREKNKVFLASAPGTADLTGSQCSPNTVHWTYDTWMLAHSTGDALVRAGGDSWYFITVDYAFGHSVEAETTRFVQAAGGRVLGTSRFPFPGTTDFSAFLLRAQASRAKVIALGCGGADMINAVKQAGEFGLARRGQRVAALLMFISDVHALGLGAAQGAVCSETFYWDMNDRTRAFSARMRANHGMGAPTMVHAGCYAATLHYLKAAADLGAARARADGAAAVARMKAMPTDDDAFGPGRIRTDGRKLHPSFLFEVKAPAESRGPYDYYKLLGTTPAEQAFRPEAEGNCPLVRS</sequence>
<dbReference type="EMBL" id="JAUFPN010000090">
    <property type="protein sequence ID" value="MDN3564411.1"/>
    <property type="molecule type" value="Genomic_DNA"/>
</dbReference>
<keyword evidence="3" id="KW-0813">Transport</keyword>
<evidence type="ECO:0000313" key="6">
    <source>
        <dbReference type="Proteomes" id="UP001529369"/>
    </source>
</evidence>
<name>A0ABT8A3Y8_9PROT</name>
<dbReference type="SUPFAM" id="SSF53822">
    <property type="entry name" value="Periplasmic binding protein-like I"/>
    <property type="match status" value="1"/>
</dbReference>
<comment type="caution">
    <text evidence="5">The sequence shown here is derived from an EMBL/GenBank/DDBJ whole genome shotgun (WGS) entry which is preliminary data.</text>
</comment>
<keyword evidence="3" id="KW-0029">Amino-acid transport</keyword>
<evidence type="ECO:0000256" key="1">
    <source>
        <dbReference type="ARBA" id="ARBA00010062"/>
    </source>
</evidence>
<dbReference type="Gene3D" id="3.40.50.2300">
    <property type="match status" value="2"/>
</dbReference>
<gene>
    <name evidence="5" type="ORF">QWZ14_08530</name>
</gene>
<dbReference type="Pfam" id="PF13458">
    <property type="entry name" value="Peripla_BP_6"/>
    <property type="match status" value="1"/>
</dbReference>
<dbReference type="PANTHER" id="PTHR30483">
    <property type="entry name" value="LEUCINE-SPECIFIC-BINDING PROTEIN"/>
    <property type="match status" value="1"/>
</dbReference>
<dbReference type="InterPro" id="IPR051010">
    <property type="entry name" value="BCAA_transport"/>
</dbReference>
<evidence type="ECO:0000256" key="3">
    <source>
        <dbReference type="ARBA" id="ARBA00022970"/>
    </source>
</evidence>
<dbReference type="InterPro" id="IPR028081">
    <property type="entry name" value="Leu-bd"/>
</dbReference>
<dbReference type="Proteomes" id="UP001529369">
    <property type="component" value="Unassembled WGS sequence"/>
</dbReference>
<dbReference type="PANTHER" id="PTHR30483:SF6">
    <property type="entry name" value="PERIPLASMIC BINDING PROTEIN OF ABC TRANSPORTER FOR NATURAL AMINO ACIDS"/>
    <property type="match status" value="1"/>
</dbReference>
<evidence type="ECO:0000313" key="5">
    <source>
        <dbReference type="EMBL" id="MDN3564411.1"/>
    </source>
</evidence>
<keyword evidence="2" id="KW-0732">Signal</keyword>
<proteinExistence type="inferred from homology"/>
<evidence type="ECO:0000259" key="4">
    <source>
        <dbReference type="Pfam" id="PF13458"/>
    </source>
</evidence>